<dbReference type="Pfam" id="PF01095">
    <property type="entry name" value="Pectinesterase"/>
    <property type="match status" value="1"/>
</dbReference>
<keyword evidence="5" id="KW-0134">Cell wall</keyword>
<keyword evidence="6" id="KW-0378">Hydrolase</keyword>
<proteinExistence type="inferred from homology"/>
<evidence type="ECO:0000313" key="9">
    <source>
        <dbReference type="EMBL" id="CAK9311418.1"/>
    </source>
</evidence>
<evidence type="ECO:0000256" key="4">
    <source>
        <dbReference type="ARBA" id="ARBA00007786"/>
    </source>
</evidence>
<protein>
    <recommendedName>
        <fullName evidence="8">Pectinesterase inhibitor domain-containing protein</fullName>
    </recommendedName>
</protein>
<organism evidence="9 10">
    <name type="scientific">Citrullus colocynthis</name>
    <name type="common">colocynth</name>
    <dbReference type="NCBI Taxonomy" id="252529"/>
    <lineage>
        <taxon>Eukaryota</taxon>
        <taxon>Viridiplantae</taxon>
        <taxon>Streptophyta</taxon>
        <taxon>Embryophyta</taxon>
        <taxon>Tracheophyta</taxon>
        <taxon>Spermatophyta</taxon>
        <taxon>Magnoliopsida</taxon>
        <taxon>eudicotyledons</taxon>
        <taxon>Gunneridae</taxon>
        <taxon>Pentapetalae</taxon>
        <taxon>rosids</taxon>
        <taxon>fabids</taxon>
        <taxon>Cucurbitales</taxon>
        <taxon>Cucurbitaceae</taxon>
        <taxon>Benincaseae</taxon>
        <taxon>Citrullus</taxon>
    </lineage>
</organism>
<evidence type="ECO:0000256" key="2">
    <source>
        <dbReference type="ARBA" id="ARBA00005184"/>
    </source>
</evidence>
<dbReference type="InterPro" id="IPR012334">
    <property type="entry name" value="Pectin_lyas_fold"/>
</dbReference>
<dbReference type="InterPro" id="IPR006501">
    <property type="entry name" value="Pectinesterase_inhib_dom"/>
</dbReference>
<feature type="domain" description="Pectinesterase inhibitor" evidence="8">
    <location>
        <begin position="41"/>
        <end position="196"/>
    </location>
</feature>
<accession>A0ABP0XTC7</accession>
<evidence type="ECO:0000313" key="10">
    <source>
        <dbReference type="Proteomes" id="UP001642487"/>
    </source>
</evidence>
<dbReference type="SUPFAM" id="SSF51126">
    <property type="entry name" value="Pectin lyase-like"/>
    <property type="match status" value="1"/>
</dbReference>
<keyword evidence="5" id="KW-0964">Secreted</keyword>
<comment type="similarity">
    <text evidence="3">In the N-terminal section; belongs to the PMEI family.</text>
</comment>
<dbReference type="Proteomes" id="UP001642487">
    <property type="component" value="Chromosome 10"/>
</dbReference>
<dbReference type="CDD" id="cd15798">
    <property type="entry name" value="PMEI-like_3"/>
    <property type="match status" value="1"/>
</dbReference>
<sequence length="365" mass="39640">MVGKVVVSGISLILVIGVALAVVAMVHKSNSSNAAMEDMSPKMKAISTICSTTDYQQECKNTLSKVAHNASSNDPKDYVKAAVLATIEEITKGYNLTDSLMVEAANNATIKMSVEDCKDLLQFAIDELHASYSTVGDPDLHTDADRVADIKNWLSAVISYQQSCLDGLEEFDPQLKQKMQDNLDVAGKLTSNALAIVSAVSNMLKNYDLQLKVQPSGRRLLGTTEVGSDGFPTWLSGADRKLLAARGGARPRPNAVVAKDGSGQYKSIAAALAAYPKALRGRYVIYVKAGIYNEYITVTKDMKNVFMYGDGPRKTIVTGRKSNRDGITTQNTASFCKSLPLDPFFHNNIFKLFLTQKKTCGILLF</sequence>
<evidence type="ECO:0000256" key="7">
    <source>
        <dbReference type="ARBA" id="ARBA00023085"/>
    </source>
</evidence>
<comment type="pathway">
    <text evidence="2">Glycan metabolism; pectin degradation; 2-dehydro-3-deoxy-D-gluconate from pectin: step 1/5.</text>
</comment>
<reference evidence="9 10" key="1">
    <citation type="submission" date="2024-03" db="EMBL/GenBank/DDBJ databases">
        <authorList>
            <person name="Gkanogiannis A."/>
            <person name="Becerra Lopez-Lavalle L."/>
        </authorList>
    </citation>
    <scope>NUCLEOTIDE SEQUENCE [LARGE SCALE GENOMIC DNA]</scope>
</reference>
<evidence type="ECO:0000256" key="1">
    <source>
        <dbReference type="ARBA" id="ARBA00004191"/>
    </source>
</evidence>
<dbReference type="SMART" id="SM00856">
    <property type="entry name" value="PMEI"/>
    <property type="match status" value="1"/>
</dbReference>
<evidence type="ECO:0000259" key="8">
    <source>
        <dbReference type="SMART" id="SM00856"/>
    </source>
</evidence>
<evidence type="ECO:0000256" key="6">
    <source>
        <dbReference type="ARBA" id="ARBA00022801"/>
    </source>
</evidence>
<evidence type="ECO:0000256" key="3">
    <source>
        <dbReference type="ARBA" id="ARBA00006027"/>
    </source>
</evidence>
<keyword evidence="10" id="KW-1185">Reference proteome</keyword>
<comment type="subcellular location">
    <subcellularLocation>
        <location evidence="1">Secreted</location>
        <location evidence="1">Cell wall</location>
    </subcellularLocation>
</comment>
<dbReference type="Gene3D" id="2.160.20.10">
    <property type="entry name" value="Single-stranded right-handed beta-helix, Pectin lyase-like"/>
    <property type="match status" value="1"/>
</dbReference>
<dbReference type="PANTHER" id="PTHR31707">
    <property type="entry name" value="PECTINESTERASE"/>
    <property type="match status" value="1"/>
</dbReference>
<keyword evidence="7" id="KW-0063">Aspartyl esterase</keyword>
<name>A0ABP0XTC7_9ROSI</name>
<dbReference type="Pfam" id="PF04043">
    <property type="entry name" value="PMEI"/>
    <property type="match status" value="1"/>
</dbReference>
<comment type="similarity">
    <text evidence="4">In the C-terminal section; belongs to the pectinesterase family.</text>
</comment>
<dbReference type="InterPro" id="IPR000070">
    <property type="entry name" value="Pectinesterase_cat"/>
</dbReference>
<dbReference type="InterPro" id="IPR011050">
    <property type="entry name" value="Pectin_lyase_fold/virulence"/>
</dbReference>
<dbReference type="Gene3D" id="1.20.140.40">
    <property type="entry name" value="Invertase/pectin methylesterase inhibitor family protein"/>
    <property type="match status" value="1"/>
</dbReference>
<dbReference type="EMBL" id="OZ021744">
    <property type="protein sequence ID" value="CAK9311418.1"/>
    <property type="molecule type" value="Genomic_DNA"/>
</dbReference>
<dbReference type="InterPro" id="IPR035513">
    <property type="entry name" value="Invertase/methylesterase_inhib"/>
</dbReference>
<dbReference type="SUPFAM" id="SSF101148">
    <property type="entry name" value="Plant invertase/pectin methylesterase inhibitor"/>
    <property type="match status" value="1"/>
</dbReference>
<gene>
    <name evidence="9" type="ORF">CITCOLO1_LOCUS3078</name>
</gene>
<evidence type="ECO:0000256" key="5">
    <source>
        <dbReference type="ARBA" id="ARBA00022512"/>
    </source>
</evidence>
<dbReference type="NCBIfam" id="TIGR01614">
    <property type="entry name" value="PME_inhib"/>
    <property type="match status" value="1"/>
</dbReference>